<feature type="domain" description="Histidine kinase" evidence="14">
    <location>
        <begin position="25"/>
        <end position="219"/>
    </location>
</feature>
<keyword evidence="10" id="KW-0067">ATP-binding</keyword>
<protein>
    <recommendedName>
        <fullName evidence="3">histidine kinase</fullName>
        <ecNumber evidence="3">2.7.13.3</ecNumber>
    </recommendedName>
</protein>
<evidence type="ECO:0000256" key="13">
    <source>
        <dbReference type="ARBA" id="ARBA00023136"/>
    </source>
</evidence>
<evidence type="ECO:0000313" key="15">
    <source>
        <dbReference type="EMBL" id="MBB3062209.1"/>
    </source>
</evidence>
<keyword evidence="6" id="KW-0808">Transferase</keyword>
<sequence length="219" mass="24523">MARTLERSLNQLKLALRRESEFTRDVSHELRTAITIVRNTLALSHLRNLSPQETKELRTTVEAMENTISALLALARAESVEQGPFDLRPLLENRILALHRRAPEMRLQVRLEIPDNYPVAGNSHLATLLIDNLLNNAVRHASRPQLRVREDGHALIFENPIGEPFDTDNSLLPGEKSEQSDGMGQGLYLVKRIAGALGWDLSTKCDEELFTCAVYPAAA</sequence>
<keyword evidence="8" id="KW-0547">Nucleotide-binding</keyword>
<evidence type="ECO:0000256" key="4">
    <source>
        <dbReference type="ARBA" id="ARBA00022475"/>
    </source>
</evidence>
<name>A0A7W4WDF5_9GAMM</name>
<dbReference type="Gene3D" id="3.30.565.10">
    <property type="entry name" value="Histidine kinase-like ATPase, C-terminal domain"/>
    <property type="match status" value="1"/>
</dbReference>
<keyword evidence="16" id="KW-1185">Reference proteome</keyword>
<evidence type="ECO:0000256" key="12">
    <source>
        <dbReference type="ARBA" id="ARBA00023012"/>
    </source>
</evidence>
<dbReference type="GO" id="GO:0005524">
    <property type="term" value="F:ATP binding"/>
    <property type="evidence" value="ECO:0007669"/>
    <property type="project" value="UniProtKB-KW"/>
</dbReference>
<dbReference type="InterPro" id="IPR005467">
    <property type="entry name" value="His_kinase_dom"/>
</dbReference>
<reference evidence="15 16" key="1">
    <citation type="submission" date="2020-08" db="EMBL/GenBank/DDBJ databases">
        <title>Genomic Encyclopedia of Type Strains, Phase III (KMG-III): the genomes of soil and plant-associated and newly described type strains.</title>
        <authorList>
            <person name="Whitman W."/>
        </authorList>
    </citation>
    <scope>NUCLEOTIDE SEQUENCE [LARGE SCALE GENOMIC DNA]</scope>
    <source>
        <strain evidence="15 16">CECT 8799</strain>
    </source>
</reference>
<evidence type="ECO:0000313" key="16">
    <source>
        <dbReference type="Proteomes" id="UP000535937"/>
    </source>
</evidence>
<dbReference type="SUPFAM" id="SSF55874">
    <property type="entry name" value="ATPase domain of HSP90 chaperone/DNA topoisomerase II/histidine kinase"/>
    <property type="match status" value="1"/>
</dbReference>
<dbReference type="SMART" id="SM00388">
    <property type="entry name" value="HisKA"/>
    <property type="match status" value="1"/>
</dbReference>
<accession>A0A7W4WDF5</accession>
<evidence type="ECO:0000256" key="7">
    <source>
        <dbReference type="ARBA" id="ARBA00022692"/>
    </source>
</evidence>
<dbReference type="InterPro" id="IPR003661">
    <property type="entry name" value="HisK_dim/P_dom"/>
</dbReference>
<dbReference type="SUPFAM" id="SSF47384">
    <property type="entry name" value="Homodimeric domain of signal transducing histidine kinase"/>
    <property type="match status" value="1"/>
</dbReference>
<keyword evidence="13" id="KW-0472">Membrane</keyword>
<dbReference type="CDD" id="cd00082">
    <property type="entry name" value="HisKA"/>
    <property type="match status" value="1"/>
</dbReference>
<gene>
    <name evidence="15" type="ORF">FHS09_003054</name>
</gene>
<dbReference type="Gene3D" id="1.10.287.130">
    <property type="match status" value="1"/>
</dbReference>
<dbReference type="AlphaFoldDB" id="A0A7W4WDF5"/>
<dbReference type="PANTHER" id="PTHR45528">
    <property type="entry name" value="SENSOR HISTIDINE KINASE CPXA"/>
    <property type="match status" value="1"/>
</dbReference>
<proteinExistence type="predicted"/>
<keyword evidence="9 15" id="KW-0418">Kinase</keyword>
<evidence type="ECO:0000256" key="10">
    <source>
        <dbReference type="ARBA" id="ARBA00022840"/>
    </source>
</evidence>
<dbReference type="GO" id="GO:0000155">
    <property type="term" value="F:phosphorelay sensor kinase activity"/>
    <property type="evidence" value="ECO:0007669"/>
    <property type="project" value="InterPro"/>
</dbReference>
<evidence type="ECO:0000256" key="1">
    <source>
        <dbReference type="ARBA" id="ARBA00000085"/>
    </source>
</evidence>
<keyword evidence="5" id="KW-0597">Phosphoprotein</keyword>
<dbReference type="EC" id="2.7.13.3" evidence="3"/>
<dbReference type="InterPro" id="IPR036890">
    <property type="entry name" value="HATPase_C_sf"/>
</dbReference>
<keyword evidence="4" id="KW-1003">Cell membrane</keyword>
<comment type="subcellular location">
    <subcellularLocation>
        <location evidence="2">Cell membrane</location>
        <topology evidence="2">Multi-pass membrane protein</topology>
    </subcellularLocation>
</comment>
<evidence type="ECO:0000256" key="6">
    <source>
        <dbReference type="ARBA" id="ARBA00022679"/>
    </source>
</evidence>
<evidence type="ECO:0000256" key="9">
    <source>
        <dbReference type="ARBA" id="ARBA00022777"/>
    </source>
</evidence>
<keyword evidence="7" id="KW-0812">Transmembrane</keyword>
<dbReference type="PANTHER" id="PTHR45528:SF1">
    <property type="entry name" value="SENSOR HISTIDINE KINASE CPXA"/>
    <property type="match status" value="1"/>
</dbReference>
<evidence type="ECO:0000256" key="2">
    <source>
        <dbReference type="ARBA" id="ARBA00004651"/>
    </source>
</evidence>
<evidence type="ECO:0000256" key="11">
    <source>
        <dbReference type="ARBA" id="ARBA00022989"/>
    </source>
</evidence>
<evidence type="ECO:0000256" key="8">
    <source>
        <dbReference type="ARBA" id="ARBA00022741"/>
    </source>
</evidence>
<dbReference type="Proteomes" id="UP000535937">
    <property type="component" value="Unassembled WGS sequence"/>
</dbReference>
<evidence type="ECO:0000259" key="14">
    <source>
        <dbReference type="PROSITE" id="PS50109"/>
    </source>
</evidence>
<dbReference type="InterPro" id="IPR050398">
    <property type="entry name" value="HssS/ArlS-like"/>
</dbReference>
<comment type="catalytic activity">
    <reaction evidence="1">
        <text>ATP + protein L-histidine = ADP + protein N-phospho-L-histidine.</text>
        <dbReference type="EC" id="2.7.13.3"/>
    </reaction>
</comment>
<comment type="caution">
    <text evidence="15">The sequence shown here is derived from an EMBL/GenBank/DDBJ whole genome shotgun (WGS) entry which is preliminary data.</text>
</comment>
<evidence type="ECO:0000256" key="3">
    <source>
        <dbReference type="ARBA" id="ARBA00012438"/>
    </source>
</evidence>
<evidence type="ECO:0000256" key="5">
    <source>
        <dbReference type="ARBA" id="ARBA00022553"/>
    </source>
</evidence>
<dbReference type="EMBL" id="JACHWZ010000014">
    <property type="protein sequence ID" value="MBB3062209.1"/>
    <property type="molecule type" value="Genomic_DNA"/>
</dbReference>
<dbReference type="RefSeq" id="WP_183461311.1">
    <property type="nucleotide sequence ID" value="NZ_JACHWZ010000014.1"/>
</dbReference>
<dbReference type="InterPro" id="IPR036097">
    <property type="entry name" value="HisK_dim/P_sf"/>
</dbReference>
<organism evidence="15 16">
    <name type="scientific">Microbulbifer rhizosphaerae</name>
    <dbReference type="NCBI Taxonomy" id="1562603"/>
    <lineage>
        <taxon>Bacteria</taxon>
        <taxon>Pseudomonadati</taxon>
        <taxon>Pseudomonadota</taxon>
        <taxon>Gammaproteobacteria</taxon>
        <taxon>Cellvibrionales</taxon>
        <taxon>Microbulbiferaceae</taxon>
        <taxon>Microbulbifer</taxon>
    </lineage>
</organism>
<dbReference type="Pfam" id="PF00512">
    <property type="entry name" value="HisKA"/>
    <property type="match status" value="1"/>
</dbReference>
<dbReference type="PROSITE" id="PS50109">
    <property type="entry name" value="HIS_KIN"/>
    <property type="match status" value="1"/>
</dbReference>
<keyword evidence="11" id="KW-1133">Transmembrane helix</keyword>
<keyword evidence="12" id="KW-0902">Two-component regulatory system</keyword>
<dbReference type="GO" id="GO:0005886">
    <property type="term" value="C:plasma membrane"/>
    <property type="evidence" value="ECO:0007669"/>
    <property type="project" value="UniProtKB-SubCell"/>
</dbReference>